<reference evidence="1" key="1">
    <citation type="submission" date="2020-05" db="EMBL/GenBank/DDBJ databases">
        <authorList>
            <person name="Chiriac C."/>
            <person name="Salcher M."/>
            <person name="Ghai R."/>
            <person name="Kavagutti S V."/>
        </authorList>
    </citation>
    <scope>NUCLEOTIDE SEQUENCE</scope>
</reference>
<name>A0A6J5ZIF3_9ZZZZ</name>
<evidence type="ECO:0000313" key="1">
    <source>
        <dbReference type="EMBL" id="CAB4340717.1"/>
    </source>
</evidence>
<organism evidence="1">
    <name type="scientific">freshwater metagenome</name>
    <dbReference type="NCBI Taxonomy" id="449393"/>
    <lineage>
        <taxon>unclassified sequences</taxon>
        <taxon>metagenomes</taxon>
        <taxon>ecological metagenomes</taxon>
    </lineage>
</organism>
<dbReference type="AlphaFoldDB" id="A0A6J5ZIF3"/>
<sequence>MGQGGFSEGIEISSDGEVPLPLSLDAITGYFVLKANSMDDAMSIARTNPYISSIEVYELF</sequence>
<gene>
    <name evidence="1" type="ORF">UFOPK3770_00932</name>
</gene>
<accession>A0A6J5ZIF3</accession>
<protein>
    <submittedName>
        <fullName evidence="1">Unannotated protein</fullName>
    </submittedName>
</protein>
<dbReference type="EMBL" id="CAESAJ010000104">
    <property type="protein sequence ID" value="CAB4340717.1"/>
    <property type="molecule type" value="Genomic_DNA"/>
</dbReference>
<proteinExistence type="predicted"/>